<protein>
    <submittedName>
        <fullName evidence="1">Uncharacterized protein</fullName>
    </submittedName>
</protein>
<sequence length="142" mass="15508">MTNIMSVDTSGPVPASNIQTLGIHPSAPSSSSAIQREARCHHPGPISQCLPPQWISLPHTLSSGTEGQMRLPRPSFSPYHLHHRLDKLGFITYCHPSFPIVPLLSSTRENDHVPPDDEGPQDAAHFVQGAVLPERESYEGGY</sequence>
<dbReference type="Proteomes" id="UP000053593">
    <property type="component" value="Unassembled WGS sequence"/>
</dbReference>
<dbReference type="HOGENOM" id="CLU_1816021_0_0_1"/>
<proteinExistence type="predicted"/>
<keyword evidence="2" id="KW-1185">Reference proteome</keyword>
<reference evidence="1 2" key="1">
    <citation type="submission" date="2014-04" db="EMBL/GenBank/DDBJ databases">
        <title>Evolutionary Origins and Diversification of the Mycorrhizal Mutualists.</title>
        <authorList>
            <consortium name="DOE Joint Genome Institute"/>
            <consortium name="Mycorrhizal Genomics Consortium"/>
            <person name="Kohler A."/>
            <person name="Kuo A."/>
            <person name="Nagy L.G."/>
            <person name="Floudas D."/>
            <person name="Copeland A."/>
            <person name="Barry K.W."/>
            <person name="Cichocki N."/>
            <person name="Veneault-Fourrey C."/>
            <person name="LaButti K."/>
            <person name="Lindquist E.A."/>
            <person name="Lipzen A."/>
            <person name="Lundell T."/>
            <person name="Morin E."/>
            <person name="Murat C."/>
            <person name="Riley R."/>
            <person name="Ohm R."/>
            <person name="Sun H."/>
            <person name="Tunlid A."/>
            <person name="Henrissat B."/>
            <person name="Grigoriev I.V."/>
            <person name="Hibbett D.S."/>
            <person name="Martin F."/>
        </authorList>
    </citation>
    <scope>NUCLEOTIDE SEQUENCE [LARGE SCALE GENOMIC DNA]</scope>
    <source>
        <strain evidence="1 2">FD-317 M1</strain>
    </source>
</reference>
<gene>
    <name evidence="1" type="ORF">GYMLUDRAFT_250455</name>
</gene>
<evidence type="ECO:0000313" key="2">
    <source>
        <dbReference type="Proteomes" id="UP000053593"/>
    </source>
</evidence>
<dbReference type="OrthoDB" id="65434at2759"/>
<dbReference type="EMBL" id="KN834830">
    <property type="protein sequence ID" value="KIK53346.1"/>
    <property type="molecule type" value="Genomic_DNA"/>
</dbReference>
<evidence type="ECO:0000313" key="1">
    <source>
        <dbReference type="EMBL" id="KIK53346.1"/>
    </source>
</evidence>
<name>A0A0D0BF94_9AGAR</name>
<dbReference type="AlphaFoldDB" id="A0A0D0BF94"/>
<organism evidence="1 2">
    <name type="scientific">Collybiopsis luxurians FD-317 M1</name>
    <dbReference type="NCBI Taxonomy" id="944289"/>
    <lineage>
        <taxon>Eukaryota</taxon>
        <taxon>Fungi</taxon>
        <taxon>Dikarya</taxon>
        <taxon>Basidiomycota</taxon>
        <taxon>Agaricomycotina</taxon>
        <taxon>Agaricomycetes</taxon>
        <taxon>Agaricomycetidae</taxon>
        <taxon>Agaricales</taxon>
        <taxon>Marasmiineae</taxon>
        <taxon>Omphalotaceae</taxon>
        <taxon>Collybiopsis</taxon>
        <taxon>Collybiopsis luxurians</taxon>
    </lineage>
</organism>
<accession>A0A0D0BF94</accession>